<dbReference type="AlphaFoldDB" id="A0A939F1V8"/>
<name>A0A939F1V8_9BACT</name>
<dbReference type="Gene3D" id="2.60.40.10">
    <property type="entry name" value="Immunoglobulins"/>
    <property type="match status" value="3"/>
</dbReference>
<dbReference type="RefSeq" id="WP_206986727.1">
    <property type="nucleotide sequence ID" value="NZ_JAFLQZ010000024.1"/>
</dbReference>
<accession>A0A939F1V8</accession>
<proteinExistence type="predicted"/>
<dbReference type="Proteomes" id="UP000664144">
    <property type="component" value="Unassembled WGS sequence"/>
</dbReference>
<sequence length="289" mass="31195">MVLLTPTDSSTSPSALQTFRWEPVAGARQYRIQIAAPSFERPTTFFLDSLTSRPSFATSLVPGSYHWRVQALNSAYETLFTTRSFRVDTTGSLSNQGISLLQPANSSVTNRTLVTLAWVPLAVAERYLLTLQPNPRTATGSLDTLLTGAARASVQLRLPGRSQIYRWKLTALNATSLRESATQSFEVDVTAPGMPSLATPLNGELFSNLPLTLSWSRGGTDVAADSLFVYGADQTTFVSSFPRAAATAGFTFPAASTLLVPGTYFWAVRSVDRAGNAGPRTGKRSFIVQ</sequence>
<comment type="caution">
    <text evidence="1">The sequence shown here is derived from an EMBL/GenBank/DDBJ whole genome shotgun (WGS) entry which is preliminary data.</text>
</comment>
<gene>
    <name evidence="1" type="ORF">J0X19_22850</name>
</gene>
<reference evidence="1" key="1">
    <citation type="submission" date="2021-03" db="EMBL/GenBank/DDBJ databases">
        <authorList>
            <person name="Kim M.K."/>
        </authorList>
    </citation>
    <scope>NUCLEOTIDE SEQUENCE</scope>
    <source>
        <strain evidence="1">BT186</strain>
    </source>
</reference>
<keyword evidence="2" id="KW-1185">Reference proteome</keyword>
<evidence type="ECO:0000313" key="1">
    <source>
        <dbReference type="EMBL" id="MBO0360817.1"/>
    </source>
</evidence>
<evidence type="ECO:0000313" key="2">
    <source>
        <dbReference type="Proteomes" id="UP000664144"/>
    </source>
</evidence>
<protein>
    <submittedName>
        <fullName evidence="1">Uncharacterized protein</fullName>
    </submittedName>
</protein>
<organism evidence="1 2">
    <name type="scientific">Hymenobacter telluris</name>
    <dbReference type="NCBI Taxonomy" id="2816474"/>
    <lineage>
        <taxon>Bacteria</taxon>
        <taxon>Pseudomonadati</taxon>
        <taxon>Bacteroidota</taxon>
        <taxon>Cytophagia</taxon>
        <taxon>Cytophagales</taxon>
        <taxon>Hymenobacteraceae</taxon>
        <taxon>Hymenobacter</taxon>
    </lineage>
</organism>
<dbReference type="EMBL" id="JAFLQZ010000024">
    <property type="protein sequence ID" value="MBO0360817.1"/>
    <property type="molecule type" value="Genomic_DNA"/>
</dbReference>
<dbReference type="InterPro" id="IPR013783">
    <property type="entry name" value="Ig-like_fold"/>
</dbReference>